<dbReference type="Gene3D" id="3.30.420.10">
    <property type="entry name" value="Ribonuclease H-like superfamily/Ribonuclease H"/>
    <property type="match status" value="1"/>
</dbReference>
<dbReference type="Proteomes" id="UP000247586">
    <property type="component" value="Chromosome"/>
</dbReference>
<reference evidence="2 3" key="1">
    <citation type="submission" date="2018-05" db="EMBL/GenBank/DDBJ databases">
        <title>Complete Genome Sequences of Extremely Thermoacidophilic, Metal-Mobilizing Type-Strain Members of the Archaeal Family Sulfolobaceae: Acidianus brierleyi DSM-1651T, Acidianus sulfidivorans DSM-18786T, Metallosphaera hakonensis DSM-7519T, and Metallosphaera prunae DSM-10039T.</title>
        <authorList>
            <person name="Counts J.A."/>
            <person name="Kelly R.M."/>
        </authorList>
    </citation>
    <scope>NUCLEOTIDE SEQUENCE [LARGE SCALE GENOMIC DNA]</scope>
    <source>
        <strain evidence="2 3">HO1-1</strain>
    </source>
</reference>
<protein>
    <submittedName>
        <fullName evidence="2">IS630 family transposase</fullName>
    </submittedName>
</protein>
<keyword evidence="3" id="KW-1185">Reference proteome</keyword>
<dbReference type="EMBL" id="CP029287">
    <property type="protein sequence ID" value="AWR99883.1"/>
    <property type="molecule type" value="Genomic_DNA"/>
</dbReference>
<dbReference type="GO" id="GO:0003676">
    <property type="term" value="F:nucleic acid binding"/>
    <property type="evidence" value="ECO:0007669"/>
    <property type="project" value="InterPro"/>
</dbReference>
<feature type="domain" description="Tc1-like transposase DDE" evidence="1">
    <location>
        <begin position="20"/>
        <end position="160"/>
    </location>
</feature>
<gene>
    <name evidence="2" type="ORF">DFR87_09505</name>
</gene>
<reference evidence="3" key="3">
    <citation type="submission" date="2020-03" db="EMBL/GenBank/DDBJ databases">
        <title>Sequencing and Assembly of Multiple Reported Metal-Biooxidizing Members of the Extremely Thermoacidophilic Archaeal Family Sulfolobaceae.</title>
        <authorList>
            <person name="Counts J.A."/>
            <person name="Kelly R.M."/>
        </authorList>
    </citation>
    <scope>NUCLEOTIDE SEQUENCE [LARGE SCALE GENOMIC DNA]</scope>
    <source>
        <strain evidence="3">HO1-1</strain>
    </source>
</reference>
<dbReference type="NCBIfam" id="NF033545">
    <property type="entry name" value="transpos_IS630"/>
    <property type="match status" value="1"/>
</dbReference>
<evidence type="ECO:0000313" key="3">
    <source>
        <dbReference type="Proteomes" id="UP000247586"/>
    </source>
</evidence>
<sequence>MKGRSGTILKKVKELADEAVYFFDECRAVISTLVKRILAIRGSKPVLRVNTGFSSTYVLLAVNAWTGEVVFTVADRPNSESVKYFLRYFKRRVGKGRSYLFMDNASPHKTQGVREVSSKKGIHLEYIPKYSPELNLAEAVFKQLKAYLSNRLFSSLDELRDCILKFFAENNYKFNLNAVKYLGLDKIERS</sequence>
<dbReference type="KEGG" id="mhk:DFR87_09505"/>
<dbReference type="Pfam" id="PF13358">
    <property type="entry name" value="DDE_3"/>
    <property type="match status" value="1"/>
</dbReference>
<accession>A0A2U9IV69</accession>
<dbReference type="PANTHER" id="PTHR46564">
    <property type="entry name" value="TRANSPOSASE"/>
    <property type="match status" value="1"/>
</dbReference>
<evidence type="ECO:0000313" key="2">
    <source>
        <dbReference type="EMBL" id="AWR99883.1"/>
    </source>
</evidence>
<dbReference type="PANTHER" id="PTHR46564:SF1">
    <property type="entry name" value="TRANSPOSASE"/>
    <property type="match status" value="1"/>
</dbReference>
<dbReference type="AlphaFoldDB" id="A0A2U9IV69"/>
<evidence type="ECO:0000259" key="1">
    <source>
        <dbReference type="Pfam" id="PF13358"/>
    </source>
</evidence>
<dbReference type="InterPro" id="IPR047655">
    <property type="entry name" value="Transpos_IS630-like"/>
</dbReference>
<proteinExistence type="predicted"/>
<dbReference type="InterPro" id="IPR038717">
    <property type="entry name" value="Tc1-like_DDE_dom"/>
</dbReference>
<dbReference type="InterPro" id="IPR036397">
    <property type="entry name" value="RNaseH_sf"/>
</dbReference>
<name>A0A2U9IV69_9CREN</name>
<organism evidence="2 3">
    <name type="scientific">Metallosphaera hakonensis JCM 8857 = DSM 7519</name>
    <dbReference type="NCBI Taxonomy" id="1293036"/>
    <lineage>
        <taxon>Archaea</taxon>
        <taxon>Thermoproteota</taxon>
        <taxon>Thermoprotei</taxon>
        <taxon>Sulfolobales</taxon>
        <taxon>Sulfolobaceae</taxon>
        <taxon>Metallosphaera</taxon>
    </lineage>
</organism>
<reference evidence="3" key="2">
    <citation type="submission" date="2020-03" db="EMBL/GenBank/DDBJ databases">
        <title>Complete Genome Sequences of Extremely Thermoacidophilic, Metal-Mobilizing Type-Strain Members of the Archaeal Family Sulfolobaceae: Acidianus brierleyi DSM-1651T, Acidianus sulfidivorans DSM-18786T, Metallosphaera hakonensis DSM-7519T, and Metallosphaera prunae DSM-10039T.</title>
        <authorList>
            <person name="Counts J.A."/>
            <person name="Kelly R.M."/>
        </authorList>
    </citation>
    <scope>NUCLEOTIDE SEQUENCE [LARGE SCALE GENOMIC DNA]</scope>
    <source>
        <strain evidence="3">HO1-1</strain>
    </source>
</reference>
<dbReference type="SUPFAM" id="SSF53098">
    <property type="entry name" value="Ribonuclease H-like"/>
    <property type="match status" value="1"/>
</dbReference>
<dbReference type="InterPro" id="IPR012337">
    <property type="entry name" value="RNaseH-like_sf"/>
</dbReference>